<feature type="region of interest" description="Disordered" evidence="1">
    <location>
        <begin position="332"/>
        <end position="368"/>
    </location>
</feature>
<protein>
    <submittedName>
        <fullName evidence="2">Uncharacterized protein</fullName>
    </submittedName>
</protein>
<gene>
    <name evidence="2" type="ORF">Vbra_1516</name>
</gene>
<dbReference type="VEuPathDB" id="CryptoDB:Vbra_1516"/>
<feature type="region of interest" description="Disordered" evidence="1">
    <location>
        <begin position="590"/>
        <end position="623"/>
    </location>
</feature>
<keyword evidence="3" id="KW-1185">Reference proteome</keyword>
<dbReference type="InParanoid" id="A0A0G4EQS8"/>
<dbReference type="Proteomes" id="UP000041254">
    <property type="component" value="Unassembled WGS sequence"/>
</dbReference>
<accession>A0A0G4EQS8</accession>
<name>A0A0G4EQS8_VITBC</name>
<proteinExistence type="predicted"/>
<dbReference type="EMBL" id="CDMY01000284">
    <property type="protein sequence ID" value="CEL99600.1"/>
    <property type="molecule type" value="Genomic_DNA"/>
</dbReference>
<feature type="region of interest" description="Disordered" evidence="1">
    <location>
        <begin position="35"/>
        <end position="56"/>
    </location>
</feature>
<evidence type="ECO:0000313" key="2">
    <source>
        <dbReference type="EMBL" id="CEL99600.1"/>
    </source>
</evidence>
<sequence>MRALELRLDCFFACFFACFWVGQFMGGIIQTRRQGGQEERQAAGRQVPGGSREASGRPDFKLCEREFEARQEASRLRHVAASVGNEERKWLDTPFVRPYFDGAKQGVLRPDGRPAKHVSVVAMDYLGDDWTIITDFQSTYNIPDLCDKMNRAKDEQEAIVLADDLGMIVDGEAMSTFSEGIAMLKSFTKCDLDDLLFEAPADAKDIDLHTRDFNAAKRSAKLLALKFPGEELKKRVAAMTDEELRGQLAQGLEKQRGMQANAKANAFSLCLRRQPPLKAQIEALKAEIEALMEGVSAQSGLMAELAGLKAKKAFLKESDEVAAACKAELHRAATSPTAPPPASSTPAAPAATSGLAEPPYTPPGNPLPSPPAPPLLYLPFQPGMAVEVIGPAPDSAEAMEADWMEGWGWNGVRGKYMYWEYTWRGVWEARSESQDAIMRLKKWWREVLEQWWPLSRWSSRGGLRRRIDAFTEEEYAIWRTRLREMNSTPGLFEALAASSQLLNCRPPRVRRPRSSPGPLTTLQKSSSTRGIGGPAWPMRLCSPPNFPGRREAEVKAQIEALKAEAAAVKERAMLSSYAATLAQADGLKAQVAAPPQPEPQPDAAPTPSPQAPHTHAGPQAVNPAEVGGWLGRCTHIRALRLAHRLVEGRTRHVYLFPLVKTAPCPNSSGELLHKINKSPEAVANE</sequence>
<feature type="compositionally biased region" description="Pro residues" evidence="1">
    <location>
        <begin position="359"/>
        <end position="368"/>
    </location>
</feature>
<feature type="region of interest" description="Disordered" evidence="1">
    <location>
        <begin position="506"/>
        <end position="537"/>
    </location>
</feature>
<feature type="compositionally biased region" description="Low complexity" evidence="1">
    <location>
        <begin position="344"/>
        <end position="353"/>
    </location>
</feature>
<evidence type="ECO:0000313" key="3">
    <source>
        <dbReference type="Proteomes" id="UP000041254"/>
    </source>
</evidence>
<evidence type="ECO:0000256" key="1">
    <source>
        <dbReference type="SAM" id="MobiDB-lite"/>
    </source>
</evidence>
<reference evidence="2 3" key="1">
    <citation type="submission" date="2014-11" db="EMBL/GenBank/DDBJ databases">
        <authorList>
            <person name="Zhu J."/>
            <person name="Qi W."/>
            <person name="Song R."/>
        </authorList>
    </citation>
    <scope>NUCLEOTIDE SEQUENCE [LARGE SCALE GENOMIC DNA]</scope>
</reference>
<feature type="compositionally biased region" description="Pro residues" evidence="1">
    <location>
        <begin position="594"/>
        <end position="610"/>
    </location>
</feature>
<organism evidence="2 3">
    <name type="scientific">Vitrella brassicaformis (strain CCMP3155)</name>
    <dbReference type="NCBI Taxonomy" id="1169540"/>
    <lineage>
        <taxon>Eukaryota</taxon>
        <taxon>Sar</taxon>
        <taxon>Alveolata</taxon>
        <taxon>Colpodellida</taxon>
        <taxon>Vitrellaceae</taxon>
        <taxon>Vitrella</taxon>
    </lineage>
</organism>
<feature type="compositionally biased region" description="Polar residues" evidence="1">
    <location>
        <begin position="520"/>
        <end position="529"/>
    </location>
</feature>
<dbReference type="AlphaFoldDB" id="A0A0G4EQS8"/>